<dbReference type="SUPFAM" id="SSF51735">
    <property type="entry name" value="NAD(P)-binding Rossmann-fold domains"/>
    <property type="match status" value="1"/>
</dbReference>
<dbReference type="SMART" id="SM00271">
    <property type="entry name" value="DnaJ"/>
    <property type="match status" value="1"/>
</dbReference>
<dbReference type="EMBL" id="JAVXUO010001562">
    <property type="protein sequence ID" value="KAK2981092.1"/>
    <property type="molecule type" value="Genomic_DNA"/>
</dbReference>
<dbReference type="InterPro" id="IPR036291">
    <property type="entry name" value="NAD(P)-bd_dom_sf"/>
</dbReference>
<dbReference type="Proteomes" id="UP001187471">
    <property type="component" value="Unassembled WGS sequence"/>
</dbReference>
<dbReference type="Gene3D" id="1.10.287.110">
    <property type="entry name" value="DnaJ domain"/>
    <property type="match status" value="1"/>
</dbReference>
<dbReference type="InterPro" id="IPR036869">
    <property type="entry name" value="J_dom_sf"/>
</dbReference>
<dbReference type="InterPro" id="IPR001623">
    <property type="entry name" value="DnaJ_domain"/>
</dbReference>
<sequence>MGSQVPDPLEPWCRLDGKVVMVTGASSGLGREFCVDLAKAGCMGVAAARRMDRLKSLCEEINQLVTVNPEVASDGKKTKAIRAVAVELDVTADGSIIAASVEMAWPAFGRIDALINNAGVTAVPIHGAGLGGDCTVDEIRSAYRRLALQRHPDKLAQFGVSPTAFQELATSSGGDCTADEIHSAYCRLALQRHPDKLAQFGVSPAAFQELAAAYKIMALELGMYKIRVNSVAPGLFRSEITKELMKKDWLKNVAIKTVPLQTFGTSNPALTSLVRYLIHDSSGYVSGNVFIADAGYSLPGLPIFSSL</sequence>
<dbReference type="InterPro" id="IPR002347">
    <property type="entry name" value="SDR_fam"/>
</dbReference>
<dbReference type="PANTHER" id="PTHR44375:SF5">
    <property type="entry name" value="3-OXOACYL-[ACYL-CARRIER-PROTEIN] REDUCTASE FABG-LIKE"/>
    <property type="match status" value="1"/>
</dbReference>
<evidence type="ECO:0000313" key="2">
    <source>
        <dbReference type="EMBL" id="KAK2981092.1"/>
    </source>
</evidence>
<keyword evidence="3" id="KW-1185">Reference proteome</keyword>
<proteinExistence type="predicted"/>
<name>A0AA88UMW8_9ASTE</name>
<dbReference type="Pfam" id="PF00106">
    <property type="entry name" value="adh_short"/>
    <property type="match status" value="1"/>
</dbReference>
<dbReference type="PRINTS" id="PR00081">
    <property type="entry name" value="GDHRDH"/>
</dbReference>
<reference evidence="2" key="1">
    <citation type="submission" date="2022-12" db="EMBL/GenBank/DDBJ databases">
        <title>Draft genome assemblies for two species of Escallonia (Escalloniales).</title>
        <authorList>
            <person name="Chanderbali A."/>
            <person name="Dervinis C."/>
            <person name="Anghel I."/>
            <person name="Soltis D."/>
            <person name="Soltis P."/>
            <person name="Zapata F."/>
        </authorList>
    </citation>
    <scope>NUCLEOTIDE SEQUENCE</scope>
    <source>
        <strain evidence="2">UCBG92.1500</strain>
        <tissue evidence="2">Leaf</tissue>
    </source>
</reference>
<feature type="domain" description="J" evidence="1">
    <location>
        <begin position="113"/>
        <end position="201"/>
    </location>
</feature>
<evidence type="ECO:0000313" key="3">
    <source>
        <dbReference type="Proteomes" id="UP001187471"/>
    </source>
</evidence>
<evidence type="ECO:0000259" key="1">
    <source>
        <dbReference type="PROSITE" id="PS50076"/>
    </source>
</evidence>
<dbReference type="PANTHER" id="PTHR44375">
    <property type="entry name" value="BETA-KETOACYL-ACP REDUCTASE-LIKE PROTEIN-RELATED"/>
    <property type="match status" value="1"/>
</dbReference>
<dbReference type="PROSITE" id="PS50076">
    <property type="entry name" value="DNAJ_2"/>
    <property type="match status" value="1"/>
</dbReference>
<accession>A0AA88UMW8</accession>
<dbReference type="CDD" id="cd05233">
    <property type="entry name" value="SDR_c"/>
    <property type="match status" value="1"/>
</dbReference>
<dbReference type="Pfam" id="PF13561">
    <property type="entry name" value="adh_short_C2"/>
    <property type="match status" value="1"/>
</dbReference>
<organism evidence="2 3">
    <name type="scientific">Escallonia rubra</name>
    <dbReference type="NCBI Taxonomy" id="112253"/>
    <lineage>
        <taxon>Eukaryota</taxon>
        <taxon>Viridiplantae</taxon>
        <taxon>Streptophyta</taxon>
        <taxon>Embryophyta</taxon>
        <taxon>Tracheophyta</taxon>
        <taxon>Spermatophyta</taxon>
        <taxon>Magnoliopsida</taxon>
        <taxon>eudicotyledons</taxon>
        <taxon>Gunneridae</taxon>
        <taxon>Pentapetalae</taxon>
        <taxon>asterids</taxon>
        <taxon>campanulids</taxon>
        <taxon>Escalloniales</taxon>
        <taxon>Escalloniaceae</taxon>
        <taxon>Escallonia</taxon>
    </lineage>
</organism>
<dbReference type="Gene3D" id="3.40.50.720">
    <property type="entry name" value="NAD(P)-binding Rossmann-like Domain"/>
    <property type="match status" value="2"/>
</dbReference>
<comment type="caution">
    <text evidence="2">The sequence shown here is derived from an EMBL/GenBank/DDBJ whole genome shotgun (WGS) entry which is preliminary data.</text>
</comment>
<protein>
    <recommendedName>
        <fullName evidence="1">J domain-containing protein</fullName>
    </recommendedName>
</protein>
<gene>
    <name evidence="2" type="ORF">RJ640_012047</name>
</gene>
<dbReference type="AlphaFoldDB" id="A0AA88UMW8"/>